<feature type="active site" description="Proton acceptor" evidence="4">
    <location>
        <position position="210"/>
    </location>
</feature>
<dbReference type="CDD" id="cd07205">
    <property type="entry name" value="Pat_PNPLA6_PNPLA7_NTE1_like"/>
    <property type="match status" value="1"/>
</dbReference>
<feature type="active site" description="Nucleophile" evidence="4">
    <location>
        <position position="66"/>
    </location>
</feature>
<dbReference type="EMBL" id="AP025292">
    <property type="protein sequence ID" value="BDC98944.1"/>
    <property type="molecule type" value="Genomic_DNA"/>
</dbReference>
<proteinExistence type="predicted"/>
<feature type="short sequence motif" description="GXGXXG" evidence="4">
    <location>
        <begin position="37"/>
        <end position="42"/>
    </location>
</feature>
<dbReference type="Pfam" id="PF01734">
    <property type="entry name" value="Patatin"/>
    <property type="match status" value="1"/>
</dbReference>
<evidence type="ECO:0000256" key="1">
    <source>
        <dbReference type="ARBA" id="ARBA00022801"/>
    </source>
</evidence>
<dbReference type="Proteomes" id="UP001354989">
    <property type="component" value="Chromosome"/>
</dbReference>
<keyword evidence="3 4" id="KW-0443">Lipid metabolism</keyword>
<evidence type="ECO:0000256" key="5">
    <source>
        <dbReference type="SAM" id="SignalP"/>
    </source>
</evidence>
<keyword evidence="5" id="KW-0732">Signal</keyword>
<evidence type="ECO:0000259" key="6">
    <source>
        <dbReference type="PROSITE" id="PS51635"/>
    </source>
</evidence>
<keyword evidence="2 4" id="KW-0442">Lipid degradation</keyword>
<feature type="chain" id="PRO_5046810221" description="PNPLA domain-containing protein" evidence="5">
    <location>
        <begin position="20"/>
        <end position="764"/>
    </location>
</feature>
<dbReference type="Gene3D" id="3.40.1090.10">
    <property type="entry name" value="Cytosolic phospholipase A2 catalytic domain"/>
    <property type="match status" value="2"/>
</dbReference>
<dbReference type="InterPro" id="IPR016035">
    <property type="entry name" value="Acyl_Trfase/lysoPLipase"/>
</dbReference>
<evidence type="ECO:0000313" key="8">
    <source>
        <dbReference type="Proteomes" id="UP001354989"/>
    </source>
</evidence>
<protein>
    <recommendedName>
        <fullName evidence="6">PNPLA domain-containing protein</fullName>
    </recommendedName>
</protein>
<dbReference type="PANTHER" id="PTHR14226">
    <property type="entry name" value="NEUROPATHY TARGET ESTERASE/SWISS CHEESE D.MELANOGASTER"/>
    <property type="match status" value="1"/>
</dbReference>
<dbReference type="SUPFAM" id="SSF52151">
    <property type="entry name" value="FabD/lysophospholipase-like"/>
    <property type="match status" value="1"/>
</dbReference>
<feature type="short sequence motif" description="GXSXG" evidence="4">
    <location>
        <begin position="64"/>
        <end position="68"/>
    </location>
</feature>
<gene>
    <name evidence="7" type="ORF">PEPS_12250</name>
</gene>
<evidence type="ECO:0000256" key="4">
    <source>
        <dbReference type="PROSITE-ProRule" id="PRU01161"/>
    </source>
</evidence>
<feature type="short sequence motif" description="DGA/G" evidence="4">
    <location>
        <begin position="210"/>
        <end position="212"/>
    </location>
</feature>
<evidence type="ECO:0000256" key="3">
    <source>
        <dbReference type="ARBA" id="ARBA00023098"/>
    </source>
</evidence>
<feature type="signal peptide" evidence="5">
    <location>
        <begin position="1"/>
        <end position="19"/>
    </location>
</feature>
<keyword evidence="8" id="KW-1185">Reference proteome</keyword>
<reference evidence="7 8" key="1">
    <citation type="submission" date="2021-12" db="EMBL/GenBank/DDBJ databases">
        <title>Genome sequencing of bacteria with rrn-lacking chromosome and rrn-plasmid.</title>
        <authorList>
            <person name="Anda M."/>
            <person name="Iwasaki W."/>
        </authorList>
    </citation>
    <scope>NUCLEOTIDE SEQUENCE [LARGE SCALE GENOMIC DNA]</scope>
    <source>
        <strain evidence="7 8">NBRC 101262</strain>
    </source>
</reference>
<sequence>MRFAFILFTLLSLAFSAFSQPQDTPSERPKIGLVLSGGGAKGIAHIGVLRAMEKAGIRPDYITGTSMGSLVGGLYAIGYSADDIEQIIRGINWNEVLSNKIPYRNVVVEEKPYYYRFMIDLVFDGQKISLPQGMIQSQQINLLLSTLTRSVHGVEQFDDFPIPFRCIASDIATGDKVVLSHGNLALAMRASMAIPSVFTPINLDDKILVDGGLIRNFPVDEVKEMGADIVIGVLVAQDLLNKEALKSATGILFQSAWMNGAYDTRIQKAKCNALIQPDLLAFTSGSFNKFEEILAQGNKTGEEFQPYFDHLADSLASFGEQAPIKKRHQRDEYNITQFELAPSIADNESLLASTLRFKKNDVIDVDEINNELRRIYGTLQFSRLNYEILKTTDSTNTIKLTGEKSPMGRLSFSPNYSSEYRAGLVFNFAVYDWVFPNSRLNTELNLSEYPYMNINFLKGIKNSNRVSVYLDMTAASNPMPRYSSFGKKTALMTEQFFKPMVGIRTVGTFKHSVFFEAGATFAKHSPTIADETIRLIDNLNYTNLEYRFRYTYNSLDRRFYARKGADVVFSTTVGEGLETLNFNEDVLSDLIDEDITLEKITSKREIITARFNFDQHFAIGEHWSVQLGADAFYSFNTNQNLLNSAFVGGFNPREGNSIKFWGLGLREIPAEDIFVSRIGVQYMFRNKYVVRGLINYGYMHITDSFFSPDISPYIYDPFENDIFQTIGGGFEVAYLSKFGPISVQTARAWGNRHLIFNLNIGFWL</sequence>
<dbReference type="InterPro" id="IPR050301">
    <property type="entry name" value="NTE"/>
</dbReference>
<dbReference type="PROSITE" id="PS51635">
    <property type="entry name" value="PNPLA"/>
    <property type="match status" value="1"/>
</dbReference>
<dbReference type="InterPro" id="IPR002641">
    <property type="entry name" value="PNPLA_dom"/>
</dbReference>
<organism evidence="7 8">
    <name type="scientific">Persicobacter psychrovividus</name>
    <dbReference type="NCBI Taxonomy" id="387638"/>
    <lineage>
        <taxon>Bacteria</taxon>
        <taxon>Pseudomonadati</taxon>
        <taxon>Bacteroidota</taxon>
        <taxon>Cytophagia</taxon>
        <taxon>Cytophagales</taxon>
        <taxon>Persicobacteraceae</taxon>
        <taxon>Persicobacter</taxon>
    </lineage>
</organism>
<keyword evidence="1 4" id="KW-0378">Hydrolase</keyword>
<name>A0ABM7VDC3_9BACT</name>
<accession>A0ABM7VDC3</accession>
<feature type="domain" description="PNPLA" evidence="6">
    <location>
        <begin position="33"/>
        <end position="223"/>
    </location>
</feature>
<dbReference type="PANTHER" id="PTHR14226:SF29">
    <property type="entry name" value="NEUROPATHY TARGET ESTERASE SWS"/>
    <property type="match status" value="1"/>
</dbReference>
<evidence type="ECO:0000313" key="7">
    <source>
        <dbReference type="EMBL" id="BDC98944.1"/>
    </source>
</evidence>
<evidence type="ECO:0000256" key="2">
    <source>
        <dbReference type="ARBA" id="ARBA00022963"/>
    </source>
</evidence>
<dbReference type="RefSeq" id="WP_338397969.1">
    <property type="nucleotide sequence ID" value="NZ_AP025292.1"/>
</dbReference>